<dbReference type="EMBL" id="SLWS01000011">
    <property type="protein sequence ID" value="TCO53190.1"/>
    <property type="molecule type" value="Genomic_DNA"/>
</dbReference>
<protein>
    <submittedName>
        <fullName evidence="4">Putative NBD/HSP70 family sugar kinase</fullName>
    </submittedName>
</protein>
<evidence type="ECO:0000256" key="2">
    <source>
        <dbReference type="SAM" id="MobiDB-lite"/>
    </source>
</evidence>
<dbReference type="InterPro" id="IPR036390">
    <property type="entry name" value="WH_DNA-bd_sf"/>
</dbReference>
<dbReference type="Pfam" id="PF09339">
    <property type="entry name" value="HTH_IclR"/>
    <property type="match status" value="1"/>
</dbReference>
<dbReference type="Gene3D" id="1.10.10.10">
    <property type="entry name" value="Winged helix-like DNA-binding domain superfamily/Winged helix DNA-binding domain"/>
    <property type="match status" value="1"/>
</dbReference>
<feature type="domain" description="HTH iclR-type" evidence="3">
    <location>
        <begin position="24"/>
        <end position="65"/>
    </location>
</feature>
<evidence type="ECO:0000256" key="1">
    <source>
        <dbReference type="ARBA" id="ARBA00006479"/>
    </source>
</evidence>
<reference evidence="4 5" key="1">
    <citation type="submission" date="2019-03" db="EMBL/GenBank/DDBJ databases">
        <title>Genomic Encyclopedia of Type Strains, Phase IV (KMG-IV): sequencing the most valuable type-strain genomes for metagenomic binning, comparative biology and taxonomic classification.</title>
        <authorList>
            <person name="Goeker M."/>
        </authorList>
    </citation>
    <scope>NUCLEOTIDE SEQUENCE [LARGE SCALE GENOMIC DNA]</scope>
    <source>
        <strain evidence="4 5">DSM 45934</strain>
    </source>
</reference>
<dbReference type="Proteomes" id="UP000295680">
    <property type="component" value="Unassembled WGS sequence"/>
</dbReference>
<dbReference type="InterPro" id="IPR005471">
    <property type="entry name" value="Tscrpt_reg_IclR_N"/>
</dbReference>
<dbReference type="GO" id="GO:0016301">
    <property type="term" value="F:kinase activity"/>
    <property type="evidence" value="ECO:0007669"/>
    <property type="project" value="UniProtKB-KW"/>
</dbReference>
<keyword evidence="5" id="KW-1185">Reference proteome</keyword>
<gene>
    <name evidence="4" type="ORF">EV192_111387</name>
</gene>
<comment type="similarity">
    <text evidence="1">Belongs to the ROK (NagC/XylR) family.</text>
</comment>
<keyword evidence="4" id="KW-0808">Transferase</keyword>
<dbReference type="InterPro" id="IPR000600">
    <property type="entry name" value="ROK"/>
</dbReference>
<proteinExistence type="inferred from homology"/>
<evidence type="ECO:0000313" key="4">
    <source>
        <dbReference type="EMBL" id="TCO53190.1"/>
    </source>
</evidence>
<dbReference type="Pfam" id="PF00480">
    <property type="entry name" value="ROK"/>
    <property type="match status" value="2"/>
</dbReference>
<organism evidence="4 5">
    <name type="scientific">Actinocrispum wychmicini</name>
    <dbReference type="NCBI Taxonomy" id="1213861"/>
    <lineage>
        <taxon>Bacteria</taxon>
        <taxon>Bacillati</taxon>
        <taxon>Actinomycetota</taxon>
        <taxon>Actinomycetes</taxon>
        <taxon>Pseudonocardiales</taxon>
        <taxon>Pseudonocardiaceae</taxon>
        <taxon>Actinocrispum</taxon>
    </lineage>
</organism>
<dbReference type="AlphaFoldDB" id="A0A4V2S5S3"/>
<dbReference type="PANTHER" id="PTHR18964:SF149">
    <property type="entry name" value="BIFUNCTIONAL UDP-N-ACETYLGLUCOSAMINE 2-EPIMERASE_N-ACETYLMANNOSAMINE KINASE"/>
    <property type="match status" value="1"/>
</dbReference>
<dbReference type="GO" id="GO:0006355">
    <property type="term" value="P:regulation of DNA-templated transcription"/>
    <property type="evidence" value="ECO:0007669"/>
    <property type="project" value="InterPro"/>
</dbReference>
<feature type="region of interest" description="Disordered" evidence="2">
    <location>
        <begin position="381"/>
        <end position="413"/>
    </location>
</feature>
<sequence length="413" mass="43776">MAVITGRRRVANTTEVGRWNAELVLEHLYSRESRTNADLARVTGLSRSTVERTLDVLVERGVVSKSEPAALVSGRPAAFYQLRPEFGYLLAIDVGAHTVRVRVDDLAGPGRADHEPEPVRVGVEDTSDKRLAAVEGVVDRALAGVGVTRGQVRAVTVATPGIVDSAGVIKVCRVIRSGDWVGDRLRGWVSERFPGAAVAVDNDANLAALGEQRFGVAGDAADVVAVVAGRRIGFGILRGGVLHRGTHHQAGEAANIRGSSWERASKWLHEHDDAGRLFQAAEAGDPAARVAVGKFAQLLGTAFAEVVHTIDPELIVLGGAISLSGPMILDLVAERFKRACRDTEAPDLLLSTLGRRAVLLGAAEHARRQAFGHLLDDARPHPAVSIADPPTPTVSITDPLPGSPTPTGPRSRQ</sequence>
<name>A0A4V2S5S3_9PSEU</name>
<dbReference type="PANTHER" id="PTHR18964">
    <property type="entry name" value="ROK (REPRESSOR, ORF, KINASE) FAMILY"/>
    <property type="match status" value="1"/>
</dbReference>
<evidence type="ECO:0000259" key="3">
    <source>
        <dbReference type="Pfam" id="PF09339"/>
    </source>
</evidence>
<dbReference type="SUPFAM" id="SSF53067">
    <property type="entry name" value="Actin-like ATPase domain"/>
    <property type="match status" value="1"/>
</dbReference>
<keyword evidence="4" id="KW-0418">Kinase</keyword>
<dbReference type="OrthoDB" id="3806841at2"/>
<dbReference type="InterPro" id="IPR036388">
    <property type="entry name" value="WH-like_DNA-bd_sf"/>
</dbReference>
<accession>A0A4V2S5S3</accession>
<comment type="caution">
    <text evidence="4">The sequence shown here is derived from an EMBL/GenBank/DDBJ whole genome shotgun (WGS) entry which is preliminary data.</text>
</comment>
<dbReference type="InterPro" id="IPR043129">
    <property type="entry name" value="ATPase_NBD"/>
</dbReference>
<dbReference type="Gene3D" id="3.30.420.40">
    <property type="match status" value="4"/>
</dbReference>
<dbReference type="SUPFAM" id="SSF46785">
    <property type="entry name" value="Winged helix' DNA-binding domain"/>
    <property type="match status" value="1"/>
</dbReference>
<dbReference type="GO" id="GO:0003677">
    <property type="term" value="F:DNA binding"/>
    <property type="evidence" value="ECO:0007669"/>
    <property type="project" value="InterPro"/>
</dbReference>
<evidence type="ECO:0000313" key="5">
    <source>
        <dbReference type="Proteomes" id="UP000295680"/>
    </source>
</evidence>